<dbReference type="InterPro" id="IPR022742">
    <property type="entry name" value="Hydrolase_4"/>
</dbReference>
<dbReference type="PANTHER" id="PTHR11614">
    <property type="entry name" value="PHOSPHOLIPASE-RELATED"/>
    <property type="match status" value="1"/>
</dbReference>
<dbReference type="Proteomes" id="UP000617628">
    <property type="component" value="Unassembled WGS sequence"/>
</dbReference>
<dbReference type="InterPro" id="IPR029058">
    <property type="entry name" value="AB_hydrolase_fold"/>
</dbReference>
<evidence type="ECO:0000313" key="3">
    <source>
        <dbReference type="Proteomes" id="UP000617628"/>
    </source>
</evidence>
<dbReference type="InterPro" id="IPR002123">
    <property type="entry name" value="Plipid/glycerol_acylTrfase"/>
</dbReference>
<accession>A0A934RZ18</accession>
<dbReference type="EMBL" id="JAENIL010000082">
    <property type="protein sequence ID" value="MBK1880330.1"/>
    <property type="molecule type" value="Genomic_DNA"/>
</dbReference>
<evidence type="ECO:0000313" key="2">
    <source>
        <dbReference type="EMBL" id="MBK1880330.1"/>
    </source>
</evidence>
<gene>
    <name evidence="2" type="ORF">JIN87_25825</name>
</gene>
<dbReference type="InterPro" id="IPR051044">
    <property type="entry name" value="MAG_DAG_Lipase"/>
</dbReference>
<sequence length="728" mass="82465">MTWSATGTVMNFLENTLGIRLRVDGLDHLCENPTLFVVNHFTRAETFIVPYLLHKHRGESARTLAHHSLFVGMLGRYISRLGAVSIREEERDTMIVGDLMTGRKNWVIYPEGTMVKNKKFLDNGSFSIQTPEYQGPPRTGAAVLALQAETHRLRYLEALEHGDLQTMLQYEEAFAFRGPEDVTRRDLVVIPVNITYFPIRPEENVVSRFAQSLFSELPERLEEELKVEGRILLGNTDMNVYFGEPISLAEYLQPHGLLPRLFAKVRGEEVFLDKTLKSQKQRLTRAFMGNIYQNVEVNFDHLFCAGLLRSESLRVNKGRFHRAILQTLLELERKGLCRIHPQLYEECVLAASGAGSSTLQSIVRECEREGILRQEEDFYLLDRARFEETESYQDIRLRLTAKVIANEFEPLERCTALLERCVNQSPGVGRFRLSREIESSQQRRFEEMRSEYFEEAFSKDVEVGAPFDLWPRSGRSRAGVLLVHGYMAAPMEMRKVGESLVGEGFHCHAVRIEGHGTAPRHLADTKWQDWILSVHEAFLRMKCLHERVYLVGFSMGGLLALLKGSQLGRDADGVVAINPAIRLMDSRAGLAGAAMLWNGVLKNVNIEAGRFDYVENEPANPEINYSRNYIGGVRQLGLLIGACEEKLPKLECPLLVVQADGDPVVDARGLDVIRGKVGSERANFVTIEASSHMIVTDEHCGELLCHVHPFLNTLELRAMGVERLELQL</sequence>
<dbReference type="SUPFAM" id="SSF69593">
    <property type="entry name" value="Glycerol-3-phosphate (1)-acyltransferase"/>
    <property type="match status" value="1"/>
</dbReference>
<organism evidence="2 3">
    <name type="scientific">Pelagicoccus mobilis</name>
    <dbReference type="NCBI Taxonomy" id="415221"/>
    <lineage>
        <taxon>Bacteria</taxon>
        <taxon>Pseudomonadati</taxon>
        <taxon>Verrucomicrobiota</taxon>
        <taxon>Opitutia</taxon>
        <taxon>Puniceicoccales</taxon>
        <taxon>Pelagicoccaceae</taxon>
        <taxon>Pelagicoccus</taxon>
    </lineage>
</organism>
<dbReference type="GO" id="GO:0016787">
    <property type="term" value="F:hydrolase activity"/>
    <property type="evidence" value="ECO:0007669"/>
    <property type="project" value="UniProtKB-KW"/>
</dbReference>
<dbReference type="GO" id="GO:0016746">
    <property type="term" value="F:acyltransferase activity"/>
    <property type="evidence" value="ECO:0007669"/>
    <property type="project" value="InterPro"/>
</dbReference>
<dbReference type="Pfam" id="PF12146">
    <property type="entry name" value="Hydrolase_4"/>
    <property type="match status" value="1"/>
</dbReference>
<keyword evidence="3" id="KW-1185">Reference proteome</keyword>
<reference evidence="2" key="1">
    <citation type="submission" date="2021-01" db="EMBL/GenBank/DDBJ databases">
        <title>Modified the classification status of verrucomicrobia.</title>
        <authorList>
            <person name="Feng X."/>
        </authorList>
    </citation>
    <scope>NUCLEOTIDE SEQUENCE</scope>
    <source>
        <strain evidence="2">KCTC 13126</strain>
    </source>
</reference>
<protein>
    <submittedName>
        <fullName evidence="2">Alpha/beta fold hydrolase</fullName>
    </submittedName>
</protein>
<evidence type="ECO:0000259" key="1">
    <source>
        <dbReference type="SMART" id="SM00563"/>
    </source>
</evidence>
<dbReference type="AlphaFoldDB" id="A0A934RZ18"/>
<comment type="caution">
    <text evidence="2">The sequence shown here is derived from an EMBL/GenBank/DDBJ whole genome shotgun (WGS) entry which is preliminary data.</text>
</comment>
<dbReference type="Pfam" id="PF01553">
    <property type="entry name" value="Acyltransferase"/>
    <property type="match status" value="1"/>
</dbReference>
<name>A0A934RZ18_9BACT</name>
<dbReference type="Gene3D" id="3.40.50.1820">
    <property type="entry name" value="alpha/beta hydrolase"/>
    <property type="match status" value="1"/>
</dbReference>
<dbReference type="SMART" id="SM00563">
    <property type="entry name" value="PlsC"/>
    <property type="match status" value="1"/>
</dbReference>
<feature type="domain" description="Phospholipid/glycerol acyltransferase" evidence="1">
    <location>
        <begin position="34"/>
        <end position="197"/>
    </location>
</feature>
<keyword evidence="2" id="KW-0378">Hydrolase</keyword>
<dbReference type="SUPFAM" id="SSF53474">
    <property type="entry name" value="alpha/beta-Hydrolases"/>
    <property type="match status" value="1"/>
</dbReference>
<proteinExistence type="predicted"/>